<evidence type="ECO:0000256" key="2">
    <source>
        <dbReference type="ARBA" id="ARBA00023242"/>
    </source>
</evidence>
<dbReference type="GO" id="GO:0003677">
    <property type="term" value="F:DNA binding"/>
    <property type="evidence" value="ECO:0007669"/>
    <property type="project" value="InterPro"/>
</dbReference>
<comment type="caution">
    <text evidence="5">The sequence shown here is derived from an EMBL/GenBank/DDBJ whole genome shotgun (WGS) entry which is preliminary data.</text>
</comment>
<proteinExistence type="predicted"/>
<feature type="compositionally biased region" description="Polar residues" evidence="3">
    <location>
        <begin position="1"/>
        <end position="16"/>
    </location>
</feature>
<dbReference type="Proteomes" id="UP001280581">
    <property type="component" value="Unassembled WGS sequence"/>
</dbReference>
<dbReference type="CDD" id="cd12148">
    <property type="entry name" value="fungal_TF_MHR"/>
    <property type="match status" value="1"/>
</dbReference>
<dbReference type="EMBL" id="WVTA01000002">
    <property type="protein sequence ID" value="KAK3216270.1"/>
    <property type="molecule type" value="Genomic_DNA"/>
</dbReference>
<name>A0AAN6M6W9_9PLEO</name>
<organism evidence="5 6">
    <name type="scientific">Pseudopithomyces chartarum</name>
    <dbReference type="NCBI Taxonomy" id="1892770"/>
    <lineage>
        <taxon>Eukaryota</taxon>
        <taxon>Fungi</taxon>
        <taxon>Dikarya</taxon>
        <taxon>Ascomycota</taxon>
        <taxon>Pezizomycotina</taxon>
        <taxon>Dothideomycetes</taxon>
        <taxon>Pleosporomycetidae</taxon>
        <taxon>Pleosporales</taxon>
        <taxon>Massarineae</taxon>
        <taxon>Didymosphaeriaceae</taxon>
        <taxon>Pseudopithomyces</taxon>
    </lineage>
</organism>
<evidence type="ECO:0000256" key="3">
    <source>
        <dbReference type="SAM" id="MobiDB-lite"/>
    </source>
</evidence>
<dbReference type="InterPro" id="IPR007219">
    <property type="entry name" value="XnlR_reg_dom"/>
</dbReference>
<protein>
    <recommendedName>
        <fullName evidence="4">Xylanolytic transcriptional activator regulatory domain-containing protein</fullName>
    </recommendedName>
</protein>
<dbReference type="PANTHER" id="PTHR31001:SF84">
    <property type="entry name" value="FUNGAL SPECIFIC TRANSCRIPTION FACTOR"/>
    <property type="match status" value="1"/>
</dbReference>
<comment type="subcellular location">
    <subcellularLocation>
        <location evidence="1">Nucleus</location>
    </subcellularLocation>
</comment>
<accession>A0AAN6M6W9</accession>
<feature type="region of interest" description="Disordered" evidence="3">
    <location>
        <begin position="1"/>
        <end position="41"/>
    </location>
</feature>
<evidence type="ECO:0000256" key="1">
    <source>
        <dbReference type="ARBA" id="ARBA00004123"/>
    </source>
</evidence>
<dbReference type="GO" id="GO:0008270">
    <property type="term" value="F:zinc ion binding"/>
    <property type="evidence" value="ECO:0007669"/>
    <property type="project" value="InterPro"/>
</dbReference>
<keyword evidence="2" id="KW-0539">Nucleus</keyword>
<dbReference type="PANTHER" id="PTHR31001">
    <property type="entry name" value="UNCHARACTERIZED TRANSCRIPTIONAL REGULATORY PROTEIN"/>
    <property type="match status" value="1"/>
</dbReference>
<gene>
    <name evidence="5" type="ORF">GRF29_8g2800622</name>
</gene>
<keyword evidence="6" id="KW-1185">Reference proteome</keyword>
<dbReference type="SMART" id="SM00906">
    <property type="entry name" value="Fungal_trans"/>
    <property type="match status" value="1"/>
</dbReference>
<dbReference type="GO" id="GO:0006351">
    <property type="term" value="P:DNA-templated transcription"/>
    <property type="evidence" value="ECO:0007669"/>
    <property type="project" value="InterPro"/>
</dbReference>
<dbReference type="InterPro" id="IPR050613">
    <property type="entry name" value="Sec_Metabolite_Reg"/>
</dbReference>
<dbReference type="Pfam" id="PF04082">
    <property type="entry name" value="Fungal_trans"/>
    <property type="match status" value="1"/>
</dbReference>
<feature type="region of interest" description="Disordered" evidence="3">
    <location>
        <begin position="98"/>
        <end position="123"/>
    </location>
</feature>
<evidence type="ECO:0000259" key="4">
    <source>
        <dbReference type="SMART" id="SM00906"/>
    </source>
</evidence>
<dbReference type="GO" id="GO:0005634">
    <property type="term" value="C:nucleus"/>
    <property type="evidence" value="ECO:0007669"/>
    <property type="project" value="UniProtKB-SubCell"/>
</dbReference>
<dbReference type="AlphaFoldDB" id="A0AAN6M6W9"/>
<evidence type="ECO:0000313" key="6">
    <source>
        <dbReference type="Proteomes" id="UP001280581"/>
    </source>
</evidence>
<reference evidence="5 6" key="1">
    <citation type="submission" date="2021-02" db="EMBL/GenBank/DDBJ databases">
        <title>Genome assembly of Pseudopithomyces chartarum.</title>
        <authorList>
            <person name="Jauregui R."/>
            <person name="Singh J."/>
            <person name="Voisey C."/>
        </authorList>
    </citation>
    <scope>NUCLEOTIDE SEQUENCE [LARGE SCALE GENOMIC DNA]</scope>
    <source>
        <strain evidence="5 6">AGR01</strain>
    </source>
</reference>
<sequence>MQSAGKESRAATSCTECQRRKQKVRPKVLGNGRERRVRENGHATTVKQEKFLIYASLAQKSPRLHHQTVHLGMPNFLRNDTSSFNVVTWEWISEKGDESRGRKRSYPESNNIESVGLNDDEEEPEDGLKIWGYMPGHVHFNLGHTNGRRTLRKESSDSSDKLDIVENVMHAVPPRSITDSIVNHFLSNVNCRYNAIYAPTFTNQYVQWWSDRAGGRPLSPEFTCLLLRALSYSVQYITPELRKMIEFELACSPQTLTGRFNDAADQLSQSFPASNTCIERVQELFYKGAWLKSESNIVESWHALGRTIREAQELGLDKEASNEGLAEFDVEIRRRLWTLLYMWDWQMSTWLGRPHLINQKELSFTLPSLRLDSSPAESNQLSPFAHIVLQAKIGRCIAPLMGDVQAVGDLSPEQVSVALEEMRRFIDDLPPIFRVDDPDLSLDEQHPYFVFQRRQLHVVIYMTMLDLLKPYLTRDTAKAKSPRDSELRKTGVEIALKMLDFSRLLFEHEFPFNAKFHMVVFSIFDTATILCSAMMHDVDNVLPHRAEVMDAIESALDMLQQLSLTTKLGASSYWFLIKLVQAAPCLSQYAPINKRQRRLQKMASSAPESDAKSPLSGTTTDTTTTTTSTRTTSAAEADEKSAAAAYCPEPVPDVTTTDDLAFDVEQFLAQNPFGDSASNMDIGGMEVVFDWDDLNLDWSVLKKDANGSGNGNGNGNGNSNGP</sequence>
<feature type="domain" description="Xylanolytic transcriptional activator regulatory" evidence="4">
    <location>
        <begin position="300"/>
        <end position="373"/>
    </location>
</feature>
<feature type="compositionally biased region" description="Low complexity" evidence="3">
    <location>
        <begin position="618"/>
        <end position="635"/>
    </location>
</feature>
<feature type="region of interest" description="Disordered" evidence="3">
    <location>
        <begin position="598"/>
        <end position="651"/>
    </location>
</feature>
<feature type="compositionally biased region" description="Basic and acidic residues" evidence="3">
    <location>
        <begin position="32"/>
        <end position="41"/>
    </location>
</feature>
<evidence type="ECO:0000313" key="5">
    <source>
        <dbReference type="EMBL" id="KAK3216270.1"/>
    </source>
</evidence>